<dbReference type="OrthoDB" id="5808308at2759"/>
<comment type="subcellular location">
    <subcellularLocation>
        <location evidence="1">Secreted</location>
    </subcellularLocation>
</comment>
<evidence type="ECO:0000256" key="4">
    <source>
        <dbReference type="ARBA" id="ARBA00022729"/>
    </source>
</evidence>
<reference evidence="8 9" key="2">
    <citation type="journal article" date="2019" name="G3 (Bethesda)">
        <title>Hybrid Assembly of the Genome of the Entomopathogenic Nematode Steinernema carpocapsae Identifies the X-Chromosome.</title>
        <authorList>
            <person name="Serra L."/>
            <person name="Macchietto M."/>
            <person name="Macias-Munoz A."/>
            <person name="McGill C.J."/>
            <person name="Rodriguez I.M."/>
            <person name="Rodriguez B."/>
            <person name="Murad R."/>
            <person name="Mortazavi A."/>
        </authorList>
    </citation>
    <scope>NUCLEOTIDE SEQUENCE [LARGE SCALE GENOMIC DNA]</scope>
    <source>
        <strain evidence="8 9">ALL</strain>
    </source>
</reference>
<evidence type="ECO:0000256" key="2">
    <source>
        <dbReference type="ARBA" id="ARBA00006648"/>
    </source>
</evidence>
<protein>
    <recommendedName>
        <fullName evidence="10">Fatty-acid and retinol-binding protein 1</fullName>
    </recommendedName>
</protein>
<comment type="caution">
    <text evidence="8">The sequence shown here is derived from an EMBL/GenBank/DDBJ whole genome shotgun (WGS) entry which is preliminary data.</text>
</comment>
<evidence type="ECO:0000256" key="5">
    <source>
        <dbReference type="ARBA" id="ARBA00023054"/>
    </source>
</evidence>
<name>A0A4U5MD88_STECR</name>
<keyword evidence="3" id="KW-0964">Secreted</keyword>
<evidence type="ECO:0000256" key="6">
    <source>
        <dbReference type="ARBA" id="ARBA00023121"/>
    </source>
</evidence>
<accession>A0A4U5MD88</accession>
<keyword evidence="6" id="KW-0446">Lipid-binding</keyword>
<evidence type="ECO:0000256" key="7">
    <source>
        <dbReference type="SAM" id="SignalP"/>
    </source>
</evidence>
<proteinExistence type="inferred from homology"/>
<sequence>MISFKRTAALVAAFAVAVLSLPIPQSGDEKEVFDVLPAEFQKFIESLTPDDVKTFGSLIENVDNLNDDEKIYDEIRKQNPALADRVKTLFSALDAKFDALSPVPKKFLSGLMSAIVSFDEKKIDNVEKEAKSLPQEARDEIIKTFPSFKELFDFTDK</sequence>
<reference evidence="8 9" key="1">
    <citation type="journal article" date="2015" name="Genome Biol.">
        <title>Comparative genomics of Steinernema reveals deeply conserved gene regulatory networks.</title>
        <authorList>
            <person name="Dillman A.R."/>
            <person name="Macchietto M."/>
            <person name="Porter C.F."/>
            <person name="Rogers A."/>
            <person name="Williams B."/>
            <person name="Antoshechkin I."/>
            <person name="Lee M.M."/>
            <person name="Goodwin Z."/>
            <person name="Lu X."/>
            <person name="Lewis E.E."/>
            <person name="Goodrich-Blair H."/>
            <person name="Stock S.P."/>
            <person name="Adams B.J."/>
            <person name="Sternberg P.W."/>
            <person name="Mortazavi A."/>
        </authorList>
    </citation>
    <scope>NUCLEOTIDE SEQUENCE [LARGE SCALE GENOMIC DNA]</scope>
    <source>
        <strain evidence="8 9">ALL</strain>
    </source>
</reference>
<dbReference type="Pfam" id="PF05823">
    <property type="entry name" value="Gp-FAR-1"/>
    <property type="match status" value="1"/>
</dbReference>
<dbReference type="GO" id="GO:0008289">
    <property type="term" value="F:lipid binding"/>
    <property type="evidence" value="ECO:0007669"/>
    <property type="project" value="UniProtKB-KW"/>
</dbReference>
<dbReference type="GO" id="GO:0005576">
    <property type="term" value="C:extracellular region"/>
    <property type="evidence" value="ECO:0007669"/>
    <property type="project" value="UniProtKB-SubCell"/>
</dbReference>
<feature type="signal peptide" evidence="7">
    <location>
        <begin position="1"/>
        <end position="20"/>
    </location>
</feature>
<keyword evidence="4 7" id="KW-0732">Signal</keyword>
<evidence type="ECO:0000313" key="9">
    <source>
        <dbReference type="Proteomes" id="UP000298663"/>
    </source>
</evidence>
<keyword evidence="5" id="KW-0175">Coiled coil</keyword>
<organism evidence="8 9">
    <name type="scientific">Steinernema carpocapsae</name>
    <name type="common">Entomopathogenic nematode</name>
    <dbReference type="NCBI Taxonomy" id="34508"/>
    <lineage>
        <taxon>Eukaryota</taxon>
        <taxon>Metazoa</taxon>
        <taxon>Ecdysozoa</taxon>
        <taxon>Nematoda</taxon>
        <taxon>Chromadorea</taxon>
        <taxon>Rhabditida</taxon>
        <taxon>Tylenchina</taxon>
        <taxon>Panagrolaimomorpha</taxon>
        <taxon>Strongyloidoidea</taxon>
        <taxon>Steinernematidae</taxon>
        <taxon>Steinernema</taxon>
    </lineage>
</organism>
<evidence type="ECO:0000256" key="3">
    <source>
        <dbReference type="ARBA" id="ARBA00022525"/>
    </source>
</evidence>
<dbReference type="Proteomes" id="UP000298663">
    <property type="component" value="Unassembled WGS sequence"/>
</dbReference>
<keyword evidence="9" id="KW-1185">Reference proteome</keyword>
<dbReference type="AlphaFoldDB" id="A0A4U5MD88"/>
<evidence type="ECO:0008006" key="10">
    <source>
        <dbReference type="Google" id="ProtNLM"/>
    </source>
</evidence>
<evidence type="ECO:0000256" key="1">
    <source>
        <dbReference type="ARBA" id="ARBA00004613"/>
    </source>
</evidence>
<dbReference type="Gene3D" id="1.20.120.1100">
    <property type="match status" value="1"/>
</dbReference>
<dbReference type="InterPro" id="IPR008632">
    <property type="entry name" value="Gp-FAR-1"/>
</dbReference>
<dbReference type="EMBL" id="AZBU02000008">
    <property type="protein sequence ID" value="TKR67096.1"/>
    <property type="molecule type" value="Genomic_DNA"/>
</dbReference>
<feature type="chain" id="PRO_5020798818" description="Fatty-acid and retinol-binding protein 1" evidence="7">
    <location>
        <begin position="21"/>
        <end position="157"/>
    </location>
</feature>
<evidence type="ECO:0000313" key="8">
    <source>
        <dbReference type="EMBL" id="TKR67096.1"/>
    </source>
</evidence>
<gene>
    <name evidence="8" type="ORF">L596_023299</name>
</gene>
<comment type="similarity">
    <text evidence="2">Belongs to the fatty-acid and retinol-binding protein (FARBP) family.</text>
</comment>